<evidence type="ECO:0000259" key="7">
    <source>
        <dbReference type="Pfam" id="PF17210"/>
    </source>
</evidence>
<feature type="domain" description="SD-repeat containing protein B" evidence="7">
    <location>
        <begin position="1097"/>
        <end position="1213"/>
    </location>
</feature>
<feature type="domain" description="SD-repeat containing protein B" evidence="7">
    <location>
        <begin position="1219"/>
        <end position="1335"/>
    </location>
</feature>
<evidence type="ECO:0000256" key="6">
    <source>
        <dbReference type="SAM" id="SignalP"/>
    </source>
</evidence>
<reference evidence="8 9" key="1">
    <citation type="submission" date="2024-05" db="EMBL/GenBank/DDBJ databases">
        <authorList>
            <person name="Zhao H."/>
            <person name="Xu Y."/>
            <person name="Lin S."/>
            <person name="Spain J.C."/>
            <person name="Zhou N.-Y."/>
        </authorList>
    </citation>
    <scope>NUCLEOTIDE SEQUENCE [LARGE SCALE GENOMIC DNA]</scope>
    <source>
        <strain evidence="8 9">NEAU-NG30</strain>
    </source>
</reference>
<keyword evidence="5" id="KW-0812">Transmembrane</keyword>
<feature type="domain" description="SD-repeat containing protein B" evidence="7">
    <location>
        <begin position="732"/>
        <end position="848"/>
    </location>
</feature>
<evidence type="ECO:0000256" key="5">
    <source>
        <dbReference type="SAM" id="Phobius"/>
    </source>
</evidence>
<dbReference type="SUPFAM" id="SSF63825">
    <property type="entry name" value="YWTD domain"/>
    <property type="match status" value="1"/>
</dbReference>
<proteinExistence type="predicted"/>
<feature type="domain" description="SD-repeat containing protein B" evidence="7">
    <location>
        <begin position="1463"/>
        <end position="1573"/>
    </location>
</feature>
<keyword evidence="5" id="KW-1133">Transmembrane helix</keyword>
<dbReference type="SUPFAM" id="SSF117074">
    <property type="entry name" value="Hypothetical protein PA1324"/>
    <property type="match status" value="9"/>
</dbReference>
<feature type="transmembrane region" description="Helical" evidence="5">
    <location>
        <begin position="1594"/>
        <end position="1613"/>
    </location>
</feature>
<feature type="region of interest" description="Disordered" evidence="4">
    <location>
        <begin position="1420"/>
        <end position="1442"/>
    </location>
</feature>
<dbReference type="EMBL" id="JBDZYD010000009">
    <property type="protein sequence ID" value="MEQ0562305.1"/>
    <property type="molecule type" value="Genomic_DNA"/>
</dbReference>
<comment type="subcellular location">
    <subcellularLocation>
        <location evidence="1">Secreted</location>
    </subcellularLocation>
</comment>
<feature type="domain" description="SD-repeat containing protein B" evidence="7">
    <location>
        <begin position="1341"/>
        <end position="1457"/>
    </location>
</feature>
<dbReference type="Gene3D" id="2.60.40.10">
    <property type="entry name" value="Immunoglobulins"/>
    <property type="match status" value="9"/>
</dbReference>
<dbReference type="PANTHER" id="PTHR23303">
    <property type="entry name" value="CARBOXYPEPTIDASE REGULATORY REGION-CONTAINING"/>
    <property type="match status" value="1"/>
</dbReference>
<keyword evidence="5" id="KW-0472">Membrane</keyword>
<protein>
    <submittedName>
        <fullName evidence="8">SdrD B-like domain-containing protein</fullName>
    </submittedName>
</protein>
<organism evidence="8 9">
    <name type="scientific">Amycolatopsis melonis</name>
    <dbReference type="NCBI Taxonomy" id="3156488"/>
    <lineage>
        <taxon>Bacteria</taxon>
        <taxon>Bacillati</taxon>
        <taxon>Actinomycetota</taxon>
        <taxon>Actinomycetes</taxon>
        <taxon>Pseudonocardiales</taxon>
        <taxon>Pseudonocardiaceae</taxon>
        <taxon>Amycolatopsis</taxon>
    </lineage>
</organism>
<dbReference type="PANTHER" id="PTHR23303:SF15">
    <property type="entry name" value="COLOSSIN-A"/>
    <property type="match status" value="1"/>
</dbReference>
<dbReference type="Proteomes" id="UP001440984">
    <property type="component" value="Unassembled WGS sequence"/>
</dbReference>
<feature type="domain" description="SD-repeat containing protein B" evidence="7">
    <location>
        <begin position="597"/>
        <end position="726"/>
    </location>
</feature>
<evidence type="ECO:0000313" key="9">
    <source>
        <dbReference type="Proteomes" id="UP001440984"/>
    </source>
</evidence>
<dbReference type="InterPro" id="IPR013783">
    <property type="entry name" value="Ig-like_fold"/>
</dbReference>
<evidence type="ECO:0000313" key="8">
    <source>
        <dbReference type="EMBL" id="MEQ0562305.1"/>
    </source>
</evidence>
<accession>A0ABV0LJ32</accession>
<comment type="caution">
    <text evidence="8">The sequence shown here is derived from an EMBL/GenBank/DDBJ whole genome shotgun (WGS) entry which is preliminary data.</text>
</comment>
<keyword evidence="3 6" id="KW-0732">Signal</keyword>
<feature type="region of interest" description="Disordered" evidence="4">
    <location>
        <begin position="811"/>
        <end position="838"/>
    </location>
</feature>
<dbReference type="Pfam" id="PF17210">
    <property type="entry name" value="SdrD_B"/>
    <property type="match status" value="8"/>
</dbReference>
<dbReference type="InterPro" id="IPR033764">
    <property type="entry name" value="Sdr_B"/>
</dbReference>
<feature type="region of interest" description="Disordered" evidence="4">
    <location>
        <begin position="1528"/>
        <end position="1554"/>
    </location>
</feature>
<dbReference type="InterPro" id="IPR051417">
    <property type="entry name" value="SDr/BOS_complex"/>
</dbReference>
<feature type="signal peptide" evidence="6">
    <location>
        <begin position="1"/>
        <end position="29"/>
    </location>
</feature>
<evidence type="ECO:0000256" key="1">
    <source>
        <dbReference type="ARBA" id="ARBA00004613"/>
    </source>
</evidence>
<keyword evidence="9" id="KW-1185">Reference proteome</keyword>
<keyword evidence="2" id="KW-0964">Secreted</keyword>
<name>A0ABV0LJ32_9PSEU</name>
<evidence type="ECO:0000256" key="2">
    <source>
        <dbReference type="ARBA" id="ARBA00022525"/>
    </source>
</evidence>
<evidence type="ECO:0000256" key="3">
    <source>
        <dbReference type="ARBA" id="ARBA00022729"/>
    </source>
</evidence>
<feature type="compositionally biased region" description="Basic and acidic residues" evidence="4">
    <location>
        <begin position="812"/>
        <end position="821"/>
    </location>
</feature>
<feature type="domain" description="SD-repeat containing protein B" evidence="7">
    <location>
        <begin position="853"/>
        <end position="969"/>
    </location>
</feature>
<feature type="domain" description="SD-repeat containing protein B" evidence="7">
    <location>
        <begin position="975"/>
        <end position="1091"/>
    </location>
</feature>
<gene>
    <name evidence="8" type="ORF">ABJI51_24745</name>
</gene>
<dbReference type="RefSeq" id="WP_348953787.1">
    <property type="nucleotide sequence ID" value="NZ_JBDZYD010000009.1"/>
</dbReference>
<feature type="chain" id="PRO_5046474488" evidence="6">
    <location>
        <begin position="30"/>
        <end position="1620"/>
    </location>
</feature>
<sequence>MKRQLAFGAVLLLASTVVPWVATAGPALADASDGALTVRVVRDLNGNGNYEPALETGVAGIPVKVTDPAGATAAGTTGADGTVKVATTGLAGGKYRVEASIPASMPYLKPAPAGGSLSSLTDFVDVSGGKAAALTMGVWNPADYCQDNPDLVTACQRNGIAPGIDPAARSLITFPFTARGTTTKPAQLATQGDTGTVYGIAYRKQDKRVFSSAFAKRATAYGPGGTGGIYVTNTATKATSLFTKVPNTGTTAHAMQTDFDLPFVNVVGKESLGAMRISEDGSTLFVVNLADRKLYTYDATAATATAPKASYPIPDPGCPAAGDWRPGGLGVHDGVVFVGGVCSGESTQKLSDMRVVVRAFDAAAGTFGAVLVDHPLDFKRGDTLWQGSDTNFWNPWQSKYQPPAPRAGHLLAHAEPLLTDIRAEAGGDLVLGFRDRFGDQGGHDMPPSSASADKFDTVSGGDLNRVCRQANGSYVWEGSAGCPSNNTADANGGGEPTDVAEYYPGEYFSDTTHGKPHNETAQGGIAVVYPAARMPATIMDPTAINTGGIGWFDRAKGTMMNADYSNSYLINDSSTEGWAKANGLADLEALCDNAPVQLGNRVWFDTNGNGVQDPAEPAVAGAKVLLLPCNGTGAALATKTTGANGEYYFGAADGLKAGTCYTVKFDYSGVNTATLPGAPPLSSIKWTVPKAGGNPTLDSDPDPATGTVKVTMGPAGSVDHTVDAGLVAPRDRLGDFVWADTNGNGLQDPGEPGVPDVPVVLKDGTGKQLATTKTGADGKYLFDNLPDGQYQVCFDLKTLPAQYAGYVATKPDAGDDTKDSDADPATGCTPVTTLGPDKREDLTLDAGIRPSNRLGDFVWADTNGNGLQDAGEPGVPDVPVVLKDGTGKQLATTKTGQDGKYLFDKLPDGSYQVCFDRTKLPAQYADWLWTKANAGDDTKDSDADTSTGCTPVTTLGPDKREDLTLDAGLVAPRNRLGDFVWIDTNGNGLQDAGEPGVPDVPVVLKDGTGKQLATTKTGPDGKYLFDNLPDGSYQVCFDIAHLPAPVADFRLTKPNAGDDTKDSDADPATGCTPVVPLGVGQRENLTLDAGLVSPPNRLGDFVWADTNGNGLQDPGEPGVPDVPVVLKDGTGKQIAATSTGPDGKYLFDNLPDGAYLVCFDRTKLPAQYADWLWTKANAGDDAKDSDADPASGCTPVVRLGPGARENLTLDAGLVQPRNRLGDFVWIDRNANGLQDAGEPGVPDVPVVLKDGSGKEITTTKTGPDGKYLFDNLPDGSYQVCFGVKQLPAPVADYRLTKPNAGDDAKDSDADPATGCTPVVQLGVGKRENLTLDAGLVAPPNRLGDLVWSDVNRNGLQDPGEPGVPDVTVVLKDGSGKQIATTTTGPDGKYLFDNLPDGTYRVCFDRAKVPVQYAGYQWTKPNAGDDAKDSDADPATGCTPDVPLGVGKRENLTLDAGLVAPRNRIGDFVWSDVNGNGLQDPGEPGVPGIPVVLKDGSGKQLADTKTDRGGKYLFDDLPDGSYKVCFDTGDRKLTKPDAGPDDTRDSDAQPSDGCTPLVTVGPAKREDLGLDAGLLTASGPAKARPLSSTGFPGDWLAALGGLAVAAGIAALIAARRARRTE</sequence>
<evidence type="ECO:0000256" key="4">
    <source>
        <dbReference type="SAM" id="MobiDB-lite"/>
    </source>
</evidence>